<sequence length="240" mass="25843">MPLIDVCFSPELLHLYNLSGKVAVVVDVLRATSSMVTAFAHGIEKIIPVSTLNDCLTQKQAGYLTAAERDGRKAEGFDLGNSPFSYMEESIKGKTLIMTTTNGTHAIRLSAAADKVLAGAFLNVGKVAEFLEAEGKDVLVVCAGWKGNFNLEDTLFAGALAERLKDSFTAANDATLAAQHLYRLAQSDMNGFLANSSHVQRLKNFDITEDVAFCLREDVYEVVPVLAGDSLVPLVSLPVE</sequence>
<evidence type="ECO:0000256" key="2">
    <source>
        <dbReference type="ARBA" id="ARBA00009997"/>
    </source>
</evidence>
<evidence type="ECO:0000256" key="1">
    <source>
        <dbReference type="ARBA" id="ARBA00001946"/>
    </source>
</evidence>
<dbReference type="PANTHER" id="PTHR37311">
    <property type="entry name" value="2-PHOSPHOSULFOLACTATE PHOSPHATASE-RELATED"/>
    <property type="match status" value="1"/>
</dbReference>
<dbReference type="Pfam" id="PF04029">
    <property type="entry name" value="2-ph_phosp"/>
    <property type="match status" value="1"/>
</dbReference>
<dbReference type="Proteomes" id="UP000321532">
    <property type="component" value="Unassembled WGS sequence"/>
</dbReference>
<dbReference type="PANTHER" id="PTHR37311:SF1">
    <property type="entry name" value="2-PHOSPHOSULFOLACTATE PHOSPHATASE-RELATED"/>
    <property type="match status" value="1"/>
</dbReference>
<keyword evidence="5 8" id="KW-0378">Hydrolase</keyword>
<evidence type="ECO:0000313" key="9">
    <source>
        <dbReference type="EMBL" id="GEO04033.1"/>
    </source>
</evidence>
<evidence type="ECO:0000256" key="4">
    <source>
        <dbReference type="ARBA" id="ARBA00021948"/>
    </source>
</evidence>
<dbReference type="GO" id="GO:0050545">
    <property type="term" value="F:sulfopyruvate decarboxylase activity"/>
    <property type="evidence" value="ECO:0007669"/>
    <property type="project" value="TreeGrafter"/>
</dbReference>
<accession>A0A512AWE6</accession>
<evidence type="ECO:0000256" key="5">
    <source>
        <dbReference type="ARBA" id="ARBA00022801"/>
    </source>
</evidence>
<dbReference type="RefSeq" id="WP_146897088.1">
    <property type="nucleotide sequence ID" value="NZ_BJYS01000009.1"/>
</dbReference>
<organism evidence="9 10">
    <name type="scientific">Adhaeribacter aerolatus</name>
    <dbReference type="NCBI Taxonomy" id="670289"/>
    <lineage>
        <taxon>Bacteria</taxon>
        <taxon>Pseudomonadati</taxon>
        <taxon>Bacteroidota</taxon>
        <taxon>Cytophagia</taxon>
        <taxon>Cytophagales</taxon>
        <taxon>Hymenobacteraceae</taxon>
        <taxon>Adhaeribacter</taxon>
    </lineage>
</organism>
<dbReference type="InterPro" id="IPR036702">
    <property type="entry name" value="ComB-like_sf"/>
</dbReference>
<keyword evidence="6 8" id="KW-0460">Magnesium</keyword>
<dbReference type="HAMAP" id="MF_00490">
    <property type="entry name" value="ComB"/>
    <property type="match status" value="1"/>
</dbReference>
<proteinExistence type="inferred from homology"/>
<evidence type="ECO:0000256" key="7">
    <source>
        <dbReference type="ARBA" id="ARBA00033711"/>
    </source>
</evidence>
<comment type="catalytic activity">
    <reaction evidence="7 8">
        <text>(2R)-O-phospho-3-sulfolactate + H2O = (2R)-3-sulfolactate + phosphate</text>
        <dbReference type="Rhea" id="RHEA:23416"/>
        <dbReference type="ChEBI" id="CHEBI:15377"/>
        <dbReference type="ChEBI" id="CHEBI:15597"/>
        <dbReference type="ChEBI" id="CHEBI:43474"/>
        <dbReference type="ChEBI" id="CHEBI:58738"/>
        <dbReference type="EC" id="3.1.3.71"/>
    </reaction>
</comment>
<evidence type="ECO:0000256" key="8">
    <source>
        <dbReference type="HAMAP-Rule" id="MF_00490"/>
    </source>
</evidence>
<evidence type="ECO:0000313" key="10">
    <source>
        <dbReference type="Proteomes" id="UP000321532"/>
    </source>
</evidence>
<dbReference type="OrthoDB" id="4913at2"/>
<keyword evidence="10" id="KW-1185">Reference proteome</keyword>
<dbReference type="GO" id="GO:0050532">
    <property type="term" value="F:2-phosphosulfolactate phosphatase activity"/>
    <property type="evidence" value="ECO:0007669"/>
    <property type="project" value="UniProtKB-UniRule"/>
</dbReference>
<reference evidence="9 10" key="1">
    <citation type="submission" date="2019-07" db="EMBL/GenBank/DDBJ databases">
        <title>Whole genome shotgun sequence of Adhaeribacter aerolatus NBRC 106133.</title>
        <authorList>
            <person name="Hosoyama A."/>
            <person name="Uohara A."/>
            <person name="Ohji S."/>
            <person name="Ichikawa N."/>
        </authorList>
    </citation>
    <scope>NUCLEOTIDE SEQUENCE [LARGE SCALE GENOMIC DNA]</scope>
    <source>
        <strain evidence="9 10">NBRC 106133</strain>
    </source>
</reference>
<protein>
    <recommendedName>
        <fullName evidence="4 8">Probable 2-phosphosulfolactate phosphatase</fullName>
        <ecNumber evidence="3 8">3.1.3.71</ecNumber>
    </recommendedName>
</protein>
<dbReference type="FunFam" id="3.90.1560.10:FF:000001">
    <property type="entry name" value="Probable 2-phosphosulfolactate phosphatase"/>
    <property type="match status" value="1"/>
</dbReference>
<dbReference type="SUPFAM" id="SSF142823">
    <property type="entry name" value="ComB-like"/>
    <property type="match status" value="1"/>
</dbReference>
<evidence type="ECO:0000256" key="3">
    <source>
        <dbReference type="ARBA" id="ARBA00012953"/>
    </source>
</evidence>
<comment type="caution">
    <text evidence="9">The sequence shown here is derived from an EMBL/GenBank/DDBJ whole genome shotgun (WGS) entry which is preliminary data.</text>
</comment>
<comment type="cofactor">
    <cofactor evidence="1 8">
        <name>Mg(2+)</name>
        <dbReference type="ChEBI" id="CHEBI:18420"/>
    </cofactor>
</comment>
<comment type="similarity">
    <text evidence="2 8">Belongs to the ComB family.</text>
</comment>
<evidence type="ECO:0000256" key="6">
    <source>
        <dbReference type="ARBA" id="ARBA00022842"/>
    </source>
</evidence>
<dbReference type="Gene3D" id="3.90.1560.10">
    <property type="entry name" value="ComB-like"/>
    <property type="match status" value="1"/>
</dbReference>
<dbReference type="AlphaFoldDB" id="A0A512AWE6"/>
<name>A0A512AWE6_9BACT</name>
<gene>
    <name evidence="8 9" type="primary">comB</name>
    <name evidence="9" type="ORF">AAE02nite_16970</name>
</gene>
<dbReference type="EC" id="3.1.3.71" evidence="3 8"/>
<dbReference type="EMBL" id="BJYS01000009">
    <property type="protein sequence ID" value="GEO04033.1"/>
    <property type="molecule type" value="Genomic_DNA"/>
</dbReference>
<dbReference type="InterPro" id="IPR005238">
    <property type="entry name" value="ComB-like"/>
</dbReference>
<dbReference type="GO" id="GO:0000287">
    <property type="term" value="F:magnesium ion binding"/>
    <property type="evidence" value="ECO:0007669"/>
    <property type="project" value="UniProtKB-UniRule"/>
</dbReference>